<sequence>MITIFVICARKTQKNLHSNEILIVKIIMDFKCSVGECLESITWQCDCPEKLKFCLTHSKEMSNHSRLKKCHTVNIKEKCLGILADHYKNALNHFESDCIKLTQEMIYEINNCLNDNWNYLQKKKKEINDLILSEQNDKADTIVNWVNTLNILQREKNQYYLSVRQLLGIDNANIKIVTDLEKLEDNLKILKKNFQESCEKINGLEKEFINSNENNKKLSDELEDTKKNLAQENKYRFSVEEFKKVLSNLNGSDGFKIILTRLDLQDFLPIFIEGNKVIDKALITNDNNYVFICEI</sequence>
<feature type="coiled-coil region" evidence="1">
    <location>
        <begin position="173"/>
        <end position="235"/>
    </location>
</feature>
<evidence type="ECO:0000256" key="1">
    <source>
        <dbReference type="SAM" id="Coils"/>
    </source>
</evidence>
<keyword evidence="3" id="KW-1185">Reference proteome</keyword>
<gene>
    <name evidence="2" type="ORF">SteCoe_27515</name>
</gene>
<protein>
    <submittedName>
        <fullName evidence="2">Uncharacterized protein</fullName>
    </submittedName>
</protein>
<dbReference type="Proteomes" id="UP000187209">
    <property type="component" value="Unassembled WGS sequence"/>
</dbReference>
<proteinExistence type="predicted"/>
<name>A0A1R2BAN6_9CILI</name>
<comment type="caution">
    <text evidence="2">The sequence shown here is derived from an EMBL/GenBank/DDBJ whole genome shotgun (WGS) entry which is preliminary data.</text>
</comment>
<evidence type="ECO:0000313" key="2">
    <source>
        <dbReference type="EMBL" id="OMJ73745.1"/>
    </source>
</evidence>
<dbReference type="EMBL" id="MPUH01000799">
    <property type="protein sequence ID" value="OMJ73745.1"/>
    <property type="molecule type" value="Genomic_DNA"/>
</dbReference>
<dbReference type="AlphaFoldDB" id="A0A1R2BAN6"/>
<organism evidence="2 3">
    <name type="scientific">Stentor coeruleus</name>
    <dbReference type="NCBI Taxonomy" id="5963"/>
    <lineage>
        <taxon>Eukaryota</taxon>
        <taxon>Sar</taxon>
        <taxon>Alveolata</taxon>
        <taxon>Ciliophora</taxon>
        <taxon>Postciliodesmatophora</taxon>
        <taxon>Heterotrichea</taxon>
        <taxon>Heterotrichida</taxon>
        <taxon>Stentoridae</taxon>
        <taxon>Stentor</taxon>
    </lineage>
</organism>
<reference evidence="2 3" key="1">
    <citation type="submission" date="2016-11" db="EMBL/GenBank/DDBJ databases">
        <title>The macronuclear genome of Stentor coeruleus: a giant cell with tiny introns.</title>
        <authorList>
            <person name="Slabodnick M."/>
            <person name="Ruby J.G."/>
            <person name="Reiff S.B."/>
            <person name="Swart E.C."/>
            <person name="Gosai S."/>
            <person name="Prabakaran S."/>
            <person name="Witkowska E."/>
            <person name="Larue G.E."/>
            <person name="Fisher S."/>
            <person name="Freeman R.M."/>
            <person name="Gunawardena J."/>
            <person name="Chu W."/>
            <person name="Stover N.A."/>
            <person name="Gregory B.D."/>
            <person name="Nowacki M."/>
            <person name="Derisi J."/>
            <person name="Roy S.W."/>
            <person name="Marshall W.F."/>
            <person name="Sood P."/>
        </authorList>
    </citation>
    <scope>NUCLEOTIDE SEQUENCE [LARGE SCALE GENOMIC DNA]</scope>
    <source>
        <strain evidence="2">WM001</strain>
    </source>
</reference>
<accession>A0A1R2BAN6</accession>
<keyword evidence="1" id="KW-0175">Coiled coil</keyword>
<evidence type="ECO:0000313" key="3">
    <source>
        <dbReference type="Proteomes" id="UP000187209"/>
    </source>
</evidence>